<keyword evidence="2" id="KW-1185">Reference proteome</keyword>
<evidence type="ECO:0000313" key="2">
    <source>
        <dbReference type="Proteomes" id="UP001501747"/>
    </source>
</evidence>
<accession>A0ABP7SBS8</accession>
<sequence>MVLVVGILASLGIGAIVLHAATSKKRRQVRRRAVRLDSVATVIARGLGRWAEQPRRAALAYARLVLAGRVTDTAREHHWHPVARKLIEAGARRGEESSVYVEDVRLGVACVHGLAHHVIEATSFRSPEEVPDRFGAPWVISESDLAGTGLTALDVVRFCGGQLDVAAKLLDRAGELAAAR</sequence>
<dbReference type="EMBL" id="BAABAL010000012">
    <property type="protein sequence ID" value="GAA4009603.1"/>
    <property type="molecule type" value="Genomic_DNA"/>
</dbReference>
<protein>
    <submittedName>
        <fullName evidence="1">Uncharacterized protein</fullName>
    </submittedName>
</protein>
<reference evidence="2" key="1">
    <citation type="journal article" date="2019" name="Int. J. Syst. Evol. Microbiol.">
        <title>The Global Catalogue of Microorganisms (GCM) 10K type strain sequencing project: providing services to taxonomists for standard genome sequencing and annotation.</title>
        <authorList>
            <consortium name="The Broad Institute Genomics Platform"/>
            <consortium name="The Broad Institute Genome Sequencing Center for Infectious Disease"/>
            <person name="Wu L."/>
            <person name="Ma J."/>
        </authorList>
    </citation>
    <scope>NUCLEOTIDE SEQUENCE [LARGE SCALE GENOMIC DNA]</scope>
    <source>
        <strain evidence="2">JCM 17342</strain>
    </source>
</reference>
<dbReference type="Proteomes" id="UP001501747">
    <property type="component" value="Unassembled WGS sequence"/>
</dbReference>
<dbReference type="RefSeq" id="WP_344875948.1">
    <property type="nucleotide sequence ID" value="NZ_BAABAL010000012.1"/>
</dbReference>
<name>A0ABP7SBS8_9PSEU</name>
<evidence type="ECO:0000313" key="1">
    <source>
        <dbReference type="EMBL" id="GAA4009603.1"/>
    </source>
</evidence>
<gene>
    <name evidence="1" type="ORF">GCM10022247_34680</name>
</gene>
<organism evidence="1 2">
    <name type="scientific">Allokutzneria multivorans</name>
    <dbReference type="NCBI Taxonomy" id="1142134"/>
    <lineage>
        <taxon>Bacteria</taxon>
        <taxon>Bacillati</taxon>
        <taxon>Actinomycetota</taxon>
        <taxon>Actinomycetes</taxon>
        <taxon>Pseudonocardiales</taxon>
        <taxon>Pseudonocardiaceae</taxon>
        <taxon>Allokutzneria</taxon>
    </lineage>
</organism>
<proteinExistence type="predicted"/>
<comment type="caution">
    <text evidence="1">The sequence shown here is derived from an EMBL/GenBank/DDBJ whole genome shotgun (WGS) entry which is preliminary data.</text>
</comment>